<accession>A0ABQ4EF72</accession>
<proteinExistence type="predicted"/>
<dbReference type="Proteomes" id="UP000646749">
    <property type="component" value="Unassembled WGS sequence"/>
</dbReference>
<evidence type="ECO:0000313" key="1">
    <source>
        <dbReference type="EMBL" id="GIG93372.1"/>
    </source>
</evidence>
<reference evidence="1 2" key="1">
    <citation type="submission" date="2021-01" db="EMBL/GenBank/DDBJ databases">
        <title>Whole genome shotgun sequence of Plantactinospora endophytica NBRC 110450.</title>
        <authorList>
            <person name="Komaki H."/>
            <person name="Tamura T."/>
        </authorList>
    </citation>
    <scope>NUCLEOTIDE SEQUENCE [LARGE SCALE GENOMIC DNA]</scope>
    <source>
        <strain evidence="1 2">NBRC 110450</strain>
    </source>
</reference>
<organism evidence="1 2">
    <name type="scientific">Plantactinospora endophytica</name>
    <dbReference type="NCBI Taxonomy" id="673535"/>
    <lineage>
        <taxon>Bacteria</taxon>
        <taxon>Bacillati</taxon>
        <taxon>Actinomycetota</taxon>
        <taxon>Actinomycetes</taxon>
        <taxon>Micromonosporales</taxon>
        <taxon>Micromonosporaceae</taxon>
        <taxon>Plantactinospora</taxon>
    </lineage>
</organism>
<dbReference type="RefSeq" id="WP_203871637.1">
    <property type="nucleotide sequence ID" value="NZ_BONW01000064.1"/>
</dbReference>
<evidence type="ECO:0000313" key="2">
    <source>
        <dbReference type="Proteomes" id="UP000646749"/>
    </source>
</evidence>
<sequence>MSFGTYARRVRDHSLPYGRRINALAGCVERYRPIGYLATFGYLEQIAGAFRREEAALLRALDALLASRDRRLVELAAYAERQREAKRLGQRIPRKNELNANSPACWYGDARRAAMYTVGFLIQNQGRVAKADADVLQLASICLETEGTSPQQSTSS</sequence>
<gene>
    <name evidence="1" type="ORF">Pen02_83080</name>
</gene>
<keyword evidence="2" id="KW-1185">Reference proteome</keyword>
<name>A0ABQ4EF72_9ACTN</name>
<protein>
    <submittedName>
        <fullName evidence="1">Uncharacterized protein</fullName>
    </submittedName>
</protein>
<comment type="caution">
    <text evidence="1">The sequence shown here is derived from an EMBL/GenBank/DDBJ whole genome shotgun (WGS) entry which is preliminary data.</text>
</comment>
<dbReference type="EMBL" id="BONW01000064">
    <property type="protein sequence ID" value="GIG93372.1"/>
    <property type="molecule type" value="Genomic_DNA"/>
</dbReference>